<dbReference type="EMBL" id="JAWRLE010000088">
    <property type="protein sequence ID" value="MEB2583789.1"/>
    <property type="molecule type" value="Genomic_DNA"/>
</dbReference>
<dbReference type="SUPFAM" id="SSF49584">
    <property type="entry name" value="Periplasmic chaperone C-domain"/>
    <property type="match status" value="1"/>
</dbReference>
<dbReference type="InterPro" id="IPR016148">
    <property type="entry name" value="Pili_assmbl_chaperone_C"/>
</dbReference>
<keyword evidence="3" id="KW-0732">Signal</keyword>
<dbReference type="PRINTS" id="PR00969">
    <property type="entry name" value="CHAPERONPILI"/>
</dbReference>
<evidence type="ECO:0000259" key="7">
    <source>
        <dbReference type="Pfam" id="PF02753"/>
    </source>
</evidence>
<dbReference type="InterPro" id="IPR013783">
    <property type="entry name" value="Ig-like_fold"/>
</dbReference>
<dbReference type="PANTHER" id="PTHR30251:SF2">
    <property type="entry name" value="FIMBRIAL CHAPERONE YADV-RELATED"/>
    <property type="match status" value="1"/>
</dbReference>
<dbReference type="Proteomes" id="UP001304467">
    <property type="component" value="Unassembled WGS sequence"/>
</dbReference>
<keyword evidence="5" id="KW-0143">Chaperone</keyword>
<evidence type="ECO:0000256" key="2">
    <source>
        <dbReference type="ARBA" id="ARBA00007399"/>
    </source>
</evidence>
<evidence type="ECO:0000259" key="6">
    <source>
        <dbReference type="Pfam" id="PF00345"/>
    </source>
</evidence>
<name>A0ABU5WYK6_9BURK</name>
<comment type="similarity">
    <text evidence="2">Belongs to the periplasmic pilus chaperone family.</text>
</comment>
<comment type="caution">
    <text evidence="8">The sequence shown here is derived from an EMBL/GenBank/DDBJ whole genome shotgun (WGS) entry which is preliminary data.</text>
</comment>
<organism evidence="8 9">
    <name type="scientific">Burkholderia anthinoferrum</name>
    <dbReference type="NCBI Taxonomy" id="3090833"/>
    <lineage>
        <taxon>Bacteria</taxon>
        <taxon>Pseudomonadati</taxon>
        <taxon>Pseudomonadota</taxon>
        <taxon>Betaproteobacteria</taxon>
        <taxon>Burkholderiales</taxon>
        <taxon>Burkholderiaceae</taxon>
        <taxon>Burkholderia</taxon>
    </lineage>
</organism>
<sequence length="258" mass="27582">MQTKQSLRRLIVGGCVVLGLAGALNARASVVVGGTRLVYDANEAEATIKLSNDDGKSPALVQSWIDTGDIKAAPSAIDAPFTVTPPIARIDPGKGQTLRVVFTGEPQPQDRESVFWLNVLEVPPKPGADQADTNKLQLAFRTRIKLFYRPAGLKGSANDAPRQIGWRLTHKDGRPFLEARNPTPYYVSFSAIEARSGGKTIPTNEAGMVAPMSNKVFPLKSDLPAAPDAKVFYSVLNDWGGSVEGDAALKPDNTSATN</sequence>
<dbReference type="InterPro" id="IPR016147">
    <property type="entry name" value="Pili_assmbl_chaperone_N"/>
</dbReference>
<dbReference type="InterPro" id="IPR036316">
    <property type="entry name" value="Pili_assmbl_chap_C_dom_sf"/>
</dbReference>
<dbReference type="InterPro" id="IPR001829">
    <property type="entry name" value="Pili_assmbl_chaperone_bac"/>
</dbReference>
<evidence type="ECO:0000313" key="9">
    <source>
        <dbReference type="Proteomes" id="UP001304467"/>
    </source>
</evidence>
<evidence type="ECO:0000313" key="8">
    <source>
        <dbReference type="EMBL" id="MEB2583789.1"/>
    </source>
</evidence>
<dbReference type="Gene3D" id="2.60.40.10">
    <property type="entry name" value="Immunoglobulins"/>
    <property type="match status" value="2"/>
</dbReference>
<feature type="domain" description="Pili assembly chaperone N-terminal" evidence="6">
    <location>
        <begin position="29"/>
        <end position="153"/>
    </location>
</feature>
<accession>A0ABU5WYK6</accession>
<dbReference type="RefSeq" id="WP_060008973.1">
    <property type="nucleotide sequence ID" value="NZ_JAWRKY010000021.1"/>
</dbReference>
<evidence type="ECO:0000256" key="5">
    <source>
        <dbReference type="ARBA" id="ARBA00023186"/>
    </source>
</evidence>
<evidence type="ECO:0000256" key="1">
    <source>
        <dbReference type="ARBA" id="ARBA00004418"/>
    </source>
</evidence>
<comment type="subcellular location">
    <subcellularLocation>
        <location evidence="1">Periplasm</location>
    </subcellularLocation>
</comment>
<keyword evidence="9" id="KW-1185">Reference proteome</keyword>
<evidence type="ECO:0000256" key="4">
    <source>
        <dbReference type="ARBA" id="ARBA00022764"/>
    </source>
</evidence>
<protein>
    <submittedName>
        <fullName evidence="8">Fimbria/pilus periplasmic chaperone</fullName>
    </submittedName>
</protein>
<dbReference type="SUPFAM" id="SSF49354">
    <property type="entry name" value="PapD-like"/>
    <property type="match status" value="1"/>
</dbReference>
<keyword evidence="4" id="KW-0574">Periplasm</keyword>
<proteinExistence type="inferred from homology"/>
<dbReference type="PANTHER" id="PTHR30251">
    <property type="entry name" value="PILUS ASSEMBLY CHAPERONE"/>
    <property type="match status" value="1"/>
</dbReference>
<evidence type="ECO:0000256" key="3">
    <source>
        <dbReference type="ARBA" id="ARBA00022729"/>
    </source>
</evidence>
<dbReference type="Pfam" id="PF02753">
    <property type="entry name" value="PapD_C"/>
    <property type="match status" value="1"/>
</dbReference>
<dbReference type="InterPro" id="IPR008962">
    <property type="entry name" value="PapD-like_sf"/>
</dbReference>
<feature type="domain" description="Pili assembly chaperone C-terminal" evidence="7">
    <location>
        <begin position="180"/>
        <end position="243"/>
    </location>
</feature>
<reference evidence="8 9" key="1">
    <citation type="journal article" date="2023" name="Front. Microbiol.">
        <title>Genomic analyses of Burkholderia respiratory isolates indicates two evolutionarily distinct B. anthina clades.</title>
        <authorList>
            <person name="Pham A."/>
            <person name="Volmer J.G."/>
            <person name="Chambers D.C."/>
            <person name="Smith D.J."/>
            <person name="Reid D.W."/>
            <person name="Burr L."/>
            <person name="Wells T.J."/>
        </authorList>
    </citation>
    <scope>NUCLEOTIDE SEQUENCE [LARGE SCALE GENOMIC DNA]</scope>
    <source>
        <strain evidence="8 9">BCCIQ07A</strain>
    </source>
</reference>
<dbReference type="Pfam" id="PF00345">
    <property type="entry name" value="PapD_N"/>
    <property type="match status" value="1"/>
</dbReference>
<dbReference type="InterPro" id="IPR050643">
    <property type="entry name" value="Periplasmic_pilus_chap"/>
</dbReference>
<gene>
    <name evidence="8" type="ORF">SB593_33160</name>
</gene>